<dbReference type="GO" id="GO:0045150">
    <property type="term" value="P:acetoin catabolic process"/>
    <property type="evidence" value="ECO:0007669"/>
    <property type="project" value="UniProtKB-UniPathway"/>
</dbReference>
<dbReference type="AlphaFoldDB" id="A0A0S7XQL1"/>
<comment type="similarity">
    <text evidence="2">Belongs to the histone deacetylase family.</text>
</comment>
<dbReference type="InterPro" id="IPR003085">
    <property type="entry name" value="AcuC"/>
</dbReference>
<dbReference type="EMBL" id="LIZY01000023">
    <property type="protein sequence ID" value="KPJ64515.1"/>
    <property type="molecule type" value="Genomic_DNA"/>
</dbReference>
<dbReference type="PANTHER" id="PTHR10625">
    <property type="entry name" value="HISTONE DEACETYLASE HDAC1-RELATED"/>
    <property type="match status" value="1"/>
</dbReference>
<dbReference type="PATRIC" id="fig|1704032.3.peg.25"/>
<keyword evidence="4" id="KW-0006">Acetoin catabolism</keyword>
<evidence type="ECO:0000256" key="3">
    <source>
        <dbReference type="ARBA" id="ARBA00020218"/>
    </source>
</evidence>
<gene>
    <name evidence="7" type="ORF">AMK68_01490</name>
</gene>
<evidence type="ECO:0000256" key="2">
    <source>
        <dbReference type="ARBA" id="ARBA00005947"/>
    </source>
</evidence>
<dbReference type="UniPathway" id="UPA00040"/>
<sequence length="376" mass="41024">MPRAALIWAPEFCNYRLSASHPLKPERLAATHDLLNACGSFDGENSRLIPPTPCLEADLLTAHSSEYVDVVRRLSAGERVDSPWHWGLDTSDNPVFPDMYEASLVYVGATLAAADLVASGEVDAAFNIAGGLHHAHHDRAAGFCVFNDPAIAIARLLANHPGGCRIAYIDIDAHHGDGVQEAFYSRRDVLTISLHETGRCLFPGSGEVDELGEGDGKGYSVNVPLLPFTDDETYVWAFDQVVPPAVEHFRPDFIVAQMGVDTHYRDPLTHFEMTTHGYTRLVKSILDLAGDRNIICVGGGGYDVDVVARSWTLAYGLMAGLDLPEWMPLSAASEFRGRALHDPEETGPDARPAEARKFAESVVEAIRETVFPYQGL</sequence>
<dbReference type="Pfam" id="PF00850">
    <property type="entry name" value="Hist_deacetyl"/>
    <property type="match status" value="1"/>
</dbReference>
<dbReference type="GO" id="GO:0016787">
    <property type="term" value="F:hydrolase activity"/>
    <property type="evidence" value="ECO:0007669"/>
    <property type="project" value="UniProtKB-KW"/>
</dbReference>
<name>A0A0S7XQL1_9BACT</name>
<accession>A0A0S7XQL1</accession>
<organism evidence="7 8">
    <name type="scientific">candidate division KD3-62 bacterium DG_56</name>
    <dbReference type="NCBI Taxonomy" id="1704032"/>
    <lineage>
        <taxon>Bacteria</taxon>
        <taxon>candidate division KD3-62</taxon>
    </lineage>
</organism>
<dbReference type="InterPro" id="IPR023696">
    <property type="entry name" value="Ureohydrolase_dom_sf"/>
</dbReference>
<dbReference type="InterPro" id="IPR023801">
    <property type="entry name" value="His_deacetylse_dom"/>
</dbReference>
<protein>
    <recommendedName>
        <fullName evidence="3">Acetoin utilization protein AcuC</fullName>
    </recommendedName>
</protein>
<evidence type="ECO:0000259" key="6">
    <source>
        <dbReference type="Pfam" id="PF00850"/>
    </source>
</evidence>
<dbReference type="SUPFAM" id="SSF52768">
    <property type="entry name" value="Arginase/deacetylase"/>
    <property type="match status" value="1"/>
</dbReference>
<evidence type="ECO:0000313" key="8">
    <source>
        <dbReference type="Proteomes" id="UP000052020"/>
    </source>
</evidence>
<proteinExistence type="inferred from homology"/>
<dbReference type="InterPro" id="IPR000286">
    <property type="entry name" value="HDACs"/>
</dbReference>
<dbReference type="Gene3D" id="3.40.800.20">
    <property type="entry name" value="Histone deacetylase domain"/>
    <property type="match status" value="1"/>
</dbReference>
<evidence type="ECO:0000256" key="5">
    <source>
        <dbReference type="ARBA" id="ARBA00022801"/>
    </source>
</evidence>
<dbReference type="PRINTS" id="PR01271">
    <property type="entry name" value="HISDACETLASE"/>
</dbReference>
<dbReference type="InterPro" id="IPR003084">
    <property type="entry name" value="HDAC_I/II"/>
</dbReference>
<dbReference type="InterPro" id="IPR037138">
    <property type="entry name" value="His_deacetylse_dom_sf"/>
</dbReference>
<keyword evidence="5" id="KW-0378">Hydrolase</keyword>
<dbReference type="Proteomes" id="UP000052020">
    <property type="component" value="Unassembled WGS sequence"/>
</dbReference>
<feature type="domain" description="Histone deacetylase" evidence="6">
    <location>
        <begin position="21"/>
        <end position="314"/>
    </location>
</feature>
<reference evidence="7 8" key="1">
    <citation type="journal article" date="2015" name="Microbiome">
        <title>Genomic resolution of linkages in carbon, nitrogen, and sulfur cycling among widespread estuary sediment bacteria.</title>
        <authorList>
            <person name="Baker B.J."/>
            <person name="Lazar C.S."/>
            <person name="Teske A.P."/>
            <person name="Dick G.J."/>
        </authorList>
    </citation>
    <scope>NUCLEOTIDE SEQUENCE [LARGE SCALE GENOMIC DNA]</scope>
    <source>
        <strain evidence="7">DG_56</strain>
    </source>
</reference>
<dbReference type="GO" id="GO:0004407">
    <property type="term" value="F:histone deacetylase activity"/>
    <property type="evidence" value="ECO:0007669"/>
    <property type="project" value="InterPro"/>
</dbReference>
<dbReference type="PANTHER" id="PTHR10625:SF10">
    <property type="entry name" value="HISTONE DEACETYLASE HDAC1"/>
    <property type="match status" value="1"/>
</dbReference>
<evidence type="ECO:0000313" key="7">
    <source>
        <dbReference type="EMBL" id="KPJ64515.1"/>
    </source>
</evidence>
<dbReference type="GO" id="GO:0040029">
    <property type="term" value="P:epigenetic regulation of gene expression"/>
    <property type="evidence" value="ECO:0007669"/>
    <property type="project" value="TreeGrafter"/>
</dbReference>
<dbReference type="PRINTS" id="PR01270">
    <property type="entry name" value="HDASUPER"/>
</dbReference>
<evidence type="ECO:0000256" key="1">
    <source>
        <dbReference type="ARBA" id="ARBA00005101"/>
    </source>
</evidence>
<comment type="caution">
    <text evidence="7">The sequence shown here is derived from an EMBL/GenBank/DDBJ whole genome shotgun (WGS) entry which is preliminary data.</text>
</comment>
<dbReference type="CDD" id="cd09994">
    <property type="entry name" value="HDAC_AcuC_like"/>
    <property type="match status" value="1"/>
</dbReference>
<evidence type="ECO:0000256" key="4">
    <source>
        <dbReference type="ARBA" id="ARBA00022627"/>
    </source>
</evidence>
<comment type="pathway">
    <text evidence="1">Ketone degradation; acetoin degradation.</text>
</comment>